<dbReference type="InterPro" id="IPR023346">
    <property type="entry name" value="Lysozyme-like_dom_sf"/>
</dbReference>
<feature type="domain" description="Glycoside hydrolase family 19 catalytic" evidence="4">
    <location>
        <begin position="18"/>
        <end position="144"/>
    </location>
</feature>
<evidence type="ECO:0000256" key="3">
    <source>
        <dbReference type="ARBA" id="ARBA00023157"/>
    </source>
</evidence>
<dbReference type="SUPFAM" id="SSF53955">
    <property type="entry name" value="Lysozyme-like"/>
    <property type="match status" value="1"/>
</dbReference>
<protein>
    <submittedName>
        <fullName evidence="5">Glycoside hydrolase, family 19, catalytic</fullName>
    </submittedName>
</protein>
<dbReference type="EMBL" id="JBAMMX010000017">
    <property type="protein sequence ID" value="KAK6924562.1"/>
    <property type="molecule type" value="Genomic_DNA"/>
</dbReference>
<dbReference type="GO" id="GO:0004568">
    <property type="term" value="F:chitinase activity"/>
    <property type="evidence" value="ECO:0007669"/>
    <property type="project" value="InterPro"/>
</dbReference>
<dbReference type="PANTHER" id="PTHR22595">
    <property type="entry name" value="CHITINASE-RELATED"/>
    <property type="match status" value="1"/>
</dbReference>
<name>A0AAN8V867_9MAGN</name>
<dbReference type="Gene3D" id="1.10.530.10">
    <property type="match status" value="1"/>
</dbReference>
<reference evidence="5 6" key="1">
    <citation type="submission" date="2023-12" db="EMBL/GenBank/DDBJ databases">
        <title>A high-quality genome assembly for Dillenia turbinata (Dilleniales).</title>
        <authorList>
            <person name="Chanderbali A."/>
        </authorList>
    </citation>
    <scope>NUCLEOTIDE SEQUENCE [LARGE SCALE GENOMIC DNA]</scope>
    <source>
        <strain evidence="5">LSX21</strain>
        <tissue evidence="5">Leaf</tissue>
    </source>
</reference>
<dbReference type="Proteomes" id="UP001370490">
    <property type="component" value="Unassembled WGS sequence"/>
</dbReference>
<keyword evidence="6" id="KW-1185">Reference proteome</keyword>
<evidence type="ECO:0000259" key="4">
    <source>
        <dbReference type="Pfam" id="PF00182"/>
    </source>
</evidence>
<comment type="caution">
    <text evidence="5">The sequence shown here is derived from an EMBL/GenBank/DDBJ whole genome shotgun (WGS) entry which is preliminary data.</text>
</comment>
<gene>
    <name evidence="5" type="ORF">RJ641_010762</name>
</gene>
<dbReference type="GO" id="GO:0016998">
    <property type="term" value="P:cell wall macromolecule catabolic process"/>
    <property type="evidence" value="ECO:0007669"/>
    <property type="project" value="InterPro"/>
</dbReference>
<keyword evidence="5" id="KW-0378">Hydrolase</keyword>
<evidence type="ECO:0000256" key="1">
    <source>
        <dbReference type="ARBA" id="ARBA00022669"/>
    </source>
</evidence>
<keyword evidence="1" id="KW-0147">Chitin-binding</keyword>
<keyword evidence="2" id="KW-0611">Plant defense</keyword>
<dbReference type="GO" id="GO:0008061">
    <property type="term" value="F:chitin binding"/>
    <property type="evidence" value="ECO:0007669"/>
    <property type="project" value="UniProtKB-KW"/>
</dbReference>
<dbReference type="GO" id="GO:0006032">
    <property type="term" value="P:chitin catabolic process"/>
    <property type="evidence" value="ECO:0007669"/>
    <property type="project" value="InterPro"/>
</dbReference>
<evidence type="ECO:0000256" key="2">
    <source>
        <dbReference type="ARBA" id="ARBA00022821"/>
    </source>
</evidence>
<dbReference type="Pfam" id="PF00182">
    <property type="entry name" value="Glyco_hydro_19"/>
    <property type="match status" value="1"/>
</dbReference>
<proteinExistence type="predicted"/>
<dbReference type="GO" id="GO:0050832">
    <property type="term" value="P:defense response to fungus"/>
    <property type="evidence" value="ECO:0007669"/>
    <property type="project" value="TreeGrafter"/>
</dbReference>
<dbReference type="Gene3D" id="3.30.20.10">
    <property type="entry name" value="Endochitinase, domain 2"/>
    <property type="match status" value="1"/>
</dbReference>
<dbReference type="InterPro" id="IPR000726">
    <property type="entry name" value="Glyco_hydro_19_cat"/>
</dbReference>
<organism evidence="5 6">
    <name type="scientific">Dillenia turbinata</name>
    <dbReference type="NCBI Taxonomy" id="194707"/>
    <lineage>
        <taxon>Eukaryota</taxon>
        <taxon>Viridiplantae</taxon>
        <taxon>Streptophyta</taxon>
        <taxon>Embryophyta</taxon>
        <taxon>Tracheophyta</taxon>
        <taxon>Spermatophyta</taxon>
        <taxon>Magnoliopsida</taxon>
        <taxon>eudicotyledons</taxon>
        <taxon>Gunneridae</taxon>
        <taxon>Pentapetalae</taxon>
        <taxon>Dilleniales</taxon>
        <taxon>Dilleniaceae</taxon>
        <taxon>Dillenia</taxon>
    </lineage>
</organism>
<dbReference type="CDD" id="cd00325">
    <property type="entry name" value="chitinase_GH19"/>
    <property type="match status" value="1"/>
</dbReference>
<dbReference type="PANTHER" id="PTHR22595:SF79">
    <property type="entry name" value="CHITINASE 12"/>
    <property type="match status" value="1"/>
</dbReference>
<keyword evidence="3" id="KW-1015">Disulfide bond</keyword>
<accession>A0AAN8V867</accession>
<dbReference type="AlphaFoldDB" id="A0AAN8V867"/>
<evidence type="ECO:0000313" key="5">
    <source>
        <dbReference type="EMBL" id="KAK6924562.1"/>
    </source>
</evidence>
<evidence type="ECO:0000313" key="6">
    <source>
        <dbReference type="Proteomes" id="UP001370490"/>
    </source>
</evidence>
<sequence length="144" mass="15785">MEEGWRKIDVGAREEEMFVLEDHAVPGCWASAQDGPPAWGCCYLRRSTSHRVTVSSSKWPCVAGKKYHGRGPIQITNYNYGPAGHALGVDLLSNPDLLVTDPTISFKTAHWSWMTPQPPKPSCHDAITGIWTPSTADKAAGRLP</sequence>